<evidence type="ECO:0000256" key="6">
    <source>
        <dbReference type="PROSITE-ProRule" id="PRU00221"/>
    </source>
</evidence>
<dbReference type="GO" id="GO:0005847">
    <property type="term" value="C:mRNA cleavage and polyadenylation specificity factor complex"/>
    <property type="evidence" value="ECO:0007669"/>
    <property type="project" value="TreeGrafter"/>
</dbReference>
<dbReference type="Gene3D" id="1.20.120.1630">
    <property type="match status" value="1"/>
</dbReference>
<dbReference type="PROSITE" id="PS51564">
    <property type="entry name" value="SAM_ICMT"/>
    <property type="match status" value="1"/>
</dbReference>
<dbReference type="InterPro" id="IPR025770">
    <property type="entry name" value="PPMT_MeTrfase"/>
</dbReference>
<gene>
    <name evidence="10" type="ORF">BN1723_017728</name>
</gene>
<organism evidence="10 11">
    <name type="scientific">Verticillium longisporum</name>
    <name type="common">Verticillium dahliae var. longisporum</name>
    <dbReference type="NCBI Taxonomy" id="100787"/>
    <lineage>
        <taxon>Eukaryota</taxon>
        <taxon>Fungi</taxon>
        <taxon>Dikarya</taxon>
        <taxon>Ascomycota</taxon>
        <taxon>Pezizomycotina</taxon>
        <taxon>Sordariomycetes</taxon>
        <taxon>Hypocreomycetidae</taxon>
        <taxon>Glomerellales</taxon>
        <taxon>Plectosphaerellaceae</taxon>
        <taxon>Verticillium</taxon>
    </lineage>
</organism>
<keyword evidence="6" id="KW-0853">WD repeat</keyword>
<evidence type="ECO:0000256" key="4">
    <source>
        <dbReference type="ARBA" id="ARBA00023136"/>
    </source>
</evidence>
<dbReference type="SMART" id="SM00320">
    <property type="entry name" value="WD40"/>
    <property type="match status" value="2"/>
</dbReference>
<evidence type="ECO:0000256" key="2">
    <source>
        <dbReference type="ARBA" id="ARBA00022692"/>
    </source>
</evidence>
<evidence type="ECO:0000313" key="10">
    <source>
        <dbReference type="EMBL" id="CRK18958.1"/>
    </source>
</evidence>
<keyword evidence="7" id="KW-0256">Endoplasmic reticulum</keyword>
<comment type="catalytic activity">
    <reaction evidence="7">
        <text>[protein]-C-terminal S-[(2E,6E)-farnesyl]-L-cysteine + S-adenosyl-L-methionine = [protein]-C-terminal S-[(2E,6E)-farnesyl]-L-cysteine methyl ester + S-adenosyl-L-homocysteine</text>
        <dbReference type="Rhea" id="RHEA:21672"/>
        <dbReference type="Rhea" id="RHEA-COMP:12125"/>
        <dbReference type="Rhea" id="RHEA-COMP:12126"/>
        <dbReference type="ChEBI" id="CHEBI:57856"/>
        <dbReference type="ChEBI" id="CHEBI:59789"/>
        <dbReference type="ChEBI" id="CHEBI:90510"/>
        <dbReference type="ChEBI" id="CHEBI:90511"/>
        <dbReference type="EC" id="2.1.1.100"/>
    </reaction>
</comment>
<keyword evidence="3 7" id="KW-1133">Transmembrane helix</keyword>
<evidence type="ECO:0000256" key="3">
    <source>
        <dbReference type="ARBA" id="ARBA00022989"/>
    </source>
</evidence>
<evidence type="ECO:0000313" key="11">
    <source>
        <dbReference type="Proteomes" id="UP000045706"/>
    </source>
</evidence>
<dbReference type="InterPro" id="IPR007269">
    <property type="entry name" value="ICMT_MeTrfase"/>
</dbReference>
<feature type="compositionally biased region" description="Basic and acidic residues" evidence="9">
    <location>
        <begin position="1"/>
        <end position="22"/>
    </location>
</feature>
<dbReference type="PANTHER" id="PTHR22836">
    <property type="entry name" value="WD40 REPEAT PROTEIN"/>
    <property type="match status" value="1"/>
</dbReference>
<comment type="similarity">
    <text evidence="7">Belongs to the class VI-like SAM-binding methyltransferase superfamily. Isoprenylcysteine carboxyl methyltransferase family.</text>
</comment>
<keyword evidence="4 7" id="KW-0472">Membrane</keyword>
<accession>A0A0G4LA73</accession>
<dbReference type="EC" id="2.1.1.100" evidence="7"/>
<keyword evidence="8" id="KW-0539">Nucleus</keyword>
<dbReference type="Proteomes" id="UP000045706">
    <property type="component" value="Unassembled WGS sequence"/>
</dbReference>
<proteinExistence type="inferred from homology"/>
<keyword evidence="7" id="KW-0949">S-adenosyl-L-methionine</keyword>
<feature type="repeat" description="WD" evidence="6">
    <location>
        <begin position="92"/>
        <end position="124"/>
    </location>
</feature>
<keyword evidence="2 7" id="KW-0812">Transmembrane</keyword>
<dbReference type="EMBL" id="CVQI01009458">
    <property type="protein sequence ID" value="CRK18958.1"/>
    <property type="molecule type" value="Genomic_DNA"/>
</dbReference>
<keyword evidence="8" id="KW-0507">mRNA processing</keyword>
<comment type="subcellular location">
    <subcellularLocation>
        <location evidence="7">Endoplasmic reticulum membrane</location>
        <topology evidence="7">Multi-pass membrane protein</topology>
    </subcellularLocation>
    <subcellularLocation>
        <location evidence="1">Membrane</location>
        <topology evidence="1">Multi-pass membrane protein</topology>
    </subcellularLocation>
    <subcellularLocation>
        <location evidence="8">Nucleus</location>
    </subcellularLocation>
</comment>
<dbReference type="AlphaFoldDB" id="A0A0G4LA73"/>
<dbReference type="InterPro" id="IPR036322">
    <property type="entry name" value="WD40_repeat_dom_sf"/>
</dbReference>
<evidence type="ECO:0000256" key="5">
    <source>
        <dbReference type="ARBA" id="ARBA00025498"/>
    </source>
</evidence>
<dbReference type="GO" id="GO:0032259">
    <property type="term" value="P:methylation"/>
    <property type="evidence" value="ECO:0007669"/>
    <property type="project" value="UniProtKB-KW"/>
</dbReference>
<evidence type="ECO:0000256" key="8">
    <source>
        <dbReference type="RuleBase" id="RU369034"/>
    </source>
</evidence>
<dbReference type="SUPFAM" id="SSF50978">
    <property type="entry name" value="WD40 repeat-like"/>
    <property type="match status" value="1"/>
</dbReference>
<dbReference type="Gene3D" id="2.130.10.10">
    <property type="entry name" value="YVTN repeat-like/Quinoprotein amine dehydrogenase"/>
    <property type="match status" value="1"/>
</dbReference>
<comment type="caution">
    <text evidence="7">Lacks conserved residue(s) required for the propagation of feature annotation.</text>
</comment>
<dbReference type="PANTHER" id="PTHR22836:SF0">
    <property type="entry name" value="PRE-MRNA 3' END PROCESSING PROTEIN WDR33"/>
    <property type="match status" value="1"/>
</dbReference>
<dbReference type="InterPro" id="IPR001680">
    <property type="entry name" value="WD40_rpt"/>
</dbReference>
<evidence type="ECO:0000256" key="1">
    <source>
        <dbReference type="ARBA" id="ARBA00004141"/>
    </source>
</evidence>
<protein>
    <recommendedName>
        <fullName evidence="7 8">Multifunctional fusion protein</fullName>
    </recommendedName>
    <domain>
        <recommendedName>
            <fullName evidence="7">Protein-S-isoprenylcysteine O-methyltransferase</fullName>
            <ecNumber evidence="7">2.1.1.100</ecNumber>
        </recommendedName>
    </domain>
    <domain>
        <recommendedName>
            <fullName evidence="8">Polyadenylation factor subunit 2</fullName>
        </recommendedName>
    </domain>
</protein>
<sequence>MAYEPRGDYSRRGGPDGDDLHQPRAVRGRRPVTDYGATVSQWMRDRNPGTGFFSNEEAEKPSASYISDFHPPATTTGDLHDALPVKHLHSSLNKIKHPVNVVRWTPEGRRLLTASSSGEFTLWNGTGFNFETIMQAHDSAIRTLAYSHNNDWLLSADHDGIVVRTAAMITAGRSFNHTVQHRRAASHALVTSGIYAWFRHPSYFGFFWWAVGTQLVLGNVLSLAGYAFVLWKFFSGRIRHEEELLVRFFGREYEEYRRRVGTRMPFCG</sequence>
<evidence type="ECO:0000256" key="9">
    <source>
        <dbReference type="SAM" id="MobiDB-lite"/>
    </source>
</evidence>
<comment type="function">
    <text evidence="5">Required for 3'-end cleavage and polyadenylation of pre-mRNAs. Also involved in chromosome segregation where it has a role in chromosome attachment to the mitotic spindle.</text>
</comment>
<dbReference type="GO" id="GO:0004671">
    <property type="term" value="F:protein C-terminal S-isoprenylcysteine carboxyl O-methyltransferase activity"/>
    <property type="evidence" value="ECO:0007669"/>
    <property type="project" value="UniProtKB-EC"/>
</dbReference>
<feature type="region of interest" description="Disordered" evidence="9">
    <location>
        <begin position="1"/>
        <end position="30"/>
    </location>
</feature>
<dbReference type="GO" id="GO:0031124">
    <property type="term" value="P:mRNA 3'-end processing"/>
    <property type="evidence" value="ECO:0007669"/>
    <property type="project" value="UniProtKB-UniRule"/>
</dbReference>
<feature type="transmembrane region" description="Helical" evidence="7">
    <location>
        <begin position="206"/>
        <end position="231"/>
    </location>
</feature>
<keyword evidence="7" id="KW-0808">Transferase</keyword>
<dbReference type="Pfam" id="PF04140">
    <property type="entry name" value="ICMT"/>
    <property type="match status" value="1"/>
</dbReference>
<dbReference type="Pfam" id="PF00400">
    <property type="entry name" value="WD40"/>
    <property type="match status" value="1"/>
</dbReference>
<dbReference type="PROSITE" id="PS50082">
    <property type="entry name" value="WD_REPEATS_2"/>
    <property type="match status" value="1"/>
</dbReference>
<dbReference type="InterPro" id="IPR015943">
    <property type="entry name" value="WD40/YVTN_repeat-like_dom_sf"/>
</dbReference>
<evidence type="ECO:0000256" key="7">
    <source>
        <dbReference type="RuleBase" id="RU362022"/>
    </source>
</evidence>
<reference evidence="11" key="1">
    <citation type="submission" date="2015-05" db="EMBL/GenBank/DDBJ databases">
        <authorList>
            <person name="Fogelqvist Johan"/>
        </authorList>
    </citation>
    <scope>NUCLEOTIDE SEQUENCE [LARGE SCALE GENOMIC DNA]</scope>
</reference>
<keyword evidence="7" id="KW-0489">Methyltransferase</keyword>
<dbReference type="InterPro" id="IPR045245">
    <property type="entry name" value="Pfs2-like"/>
</dbReference>
<name>A0A0G4LA73_VERLO</name>
<dbReference type="GO" id="GO:0005789">
    <property type="term" value="C:endoplasmic reticulum membrane"/>
    <property type="evidence" value="ECO:0007669"/>
    <property type="project" value="UniProtKB-SubCell"/>
</dbReference>